<feature type="region of interest" description="Disordered" evidence="7">
    <location>
        <begin position="204"/>
        <end position="229"/>
    </location>
</feature>
<evidence type="ECO:0000256" key="4">
    <source>
        <dbReference type="ARBA" id="ARBA00022989"/>
    </source>
</evidence>
<proteinExistence type="inferred from homology"/>
<evidence type="ECO:0000313" key="10">
    <source>
        <dbReference type="EMBL" id="OYR08019.1"/>
    </source>
</evidence>
<organism evidence="10 11">
    <name type="scientific">Brucella rhizosphaerae</name>
    <dbReference type="NCBI Taxonomy" id="571254"/>
    <lineage>
        <taxon>Bacteria</taxon>
        <taxon>Pseudomonadati</taxon>
        <taxon>Pseudomonadota</taxon>
        <taxon>Alphaproteobacteria</taxon>
        <taxon>Hyphomicrobiales</taxon>
        <taxon>Brucellaceae</taxon>
        <taxon>Brucella/Ochrobactrum group</taxon>
        <taxon>Brucella</taxon>
    </lineage>
</organism>
<evidence type="ECO:0000256" key="6">
    <source>
        <dbReference type="ARBA" id="ARBA00038076"/>
    </source>
</evidence>
<dbReference type="AlphaFoldDB" id="A0A256EZH6"/>
<dbReference type="InterPro" id="IPR003838">
    <property type="entry name" value="ABC3_permease_C"/>
</dbReference>
<name>A0A256EZH6_9HYPH</name>
<evidence type="ECO:0000256" key="5">
    <source>
        <dbReference type="ARBA" id="ARBA00023136"/>
    </source>
</evidence>
<keyword evidence="4 8" id="KW-1133">Transmembrane helix</keyword>
<dbReference type="Proteomes" id="UP000216345">
    <property type="component" value="Unassembled WGS sequence"/>
</dbReference>
<evidence type="ECO:0000256" key="7">
    <source>
        <dbReference type="SAM" id="MobiDB-lite"/>
    </source>
</evidence>
<accession>A0A256EZH6</accession>
<dbReference type="OrthoDB" id="9784014at2"/>
<dbReference type="RefSeq" id="WP_094579247.1">
    <property type="nucleotide sequence ID" value="NZ_JBHEEL010000005.1"/>
</dbReference>
<dbReference type="InterPro" id="IPR050250">
    <property type="entry name" value="Macrolide_Exporter_MacB"/>
</dbReference>
<dbReference type="GO" id="GO:0005886">
    <property type="term" value="C:plasma membrane"/>
    <property type="evidence" value="ECO:0007669"/>
    <property type="project" value="UniProtKB-SubCell"/>
</dbReference>
<feature type="transmembrane region" description="Helical" evidence="8">
    <location>
        <begin position="403"/>
        <end position="425"/>
    </location>
</feature>
<feature type="domain" description="ABC3 transporter permease C-terminal" evidence="9">
    <location>
        <begin position="313"/>
        <end position="425"/>
    </location>
</feature>
<dbReference type="PANTHER" id="PTHR30572:SF4">
    <property type="entry name" value="ABC TRANSPORTER PERMEASE YTRF"/>
    <property type="match status" value="1"/>
</dbReference>
<evidence type="ECO:0000256" key="8">
    <source>
        <dbReference type="SAM" id="Phobius"/>
    </source>
</evidence>
<keyword evidence="5 8" id="KW-0472">Membrane</keyword>
<dbReference type="Pfam" id="PF02687">
    <property type="entry name" value="FtsX"/>
    <property type="match status" value="1"/>
</dbReference>
<comment type="subcellular location">
    <subcellularLocation>
        <location evidence="1">Cell membrane</location>
        <topology evidence="1">Multi-pass membrane protein</topology>
    </subcellularLocation>
</comment>
<feature type="compositionally biased region" description="Basic and acidic residues" evidence="7">
    <location>
        <begin position="204"/>
        <end position="223"/>
    </location>
</feature>
<gene>
    <name evidence="10" type="ORF">CEV32_2730</name>
</gene>
<protein>
    <submittedName>
        <fullName evidence="10">FtsX-like permease family protein</fullName>
    </submittedName>
</protein>
<keyword evidence="2" id="KW-1003">Cell membrane</keyword>
<evidence type="ECO:0000256" key="3">
    <source>
        <dbReference type="ARBA" id="ARBA00022692"/>
    </source>
</evidence>
<evidence type="ECO:0000259" key="9">
    <source>
        <dbReference type="Pfam" id="PF02687"/>
    </source>
</evidence>
<keyword evidence="11" id="KW-1185">Reference proteome</keyword>
<dbReference type="PANTHER" id="PTHR30572">
    <property type="entry name" value="MEMBRANE COMPONENT OF TRANSPORTER-RELATED"/>
    <property type="match status" value="1"/>
</dbReference>
<dbReference type="EMBL" id="NNRK01000035">
    <property type="protein sequence ID" value="OYR08019.1"/>
    <property type="molecule type" value="Genomic_DNA"/>
</dbReference>
<evidence type="ECO:0000256" key="2">
    <source>
        <dbReference type="ARBA" id="ARBA00022475"/>
    </source>
</evidence>
<evidence type="ECO:0000256" key="1">
    <source>
        <dbReference type="ARBA" id="ARBA00004651"/>
    </source>
</evidence>
<comment type="caution">
    <text evidence="10">The sequence shown here is derived from an EMBL/GenBank/DDBJ whole genome shotgun (WGS) entry which is preliminary data.</text>
</comment>
<keyword evidence="3 8" id="KW-0812">Transmembrane</keyword>
<feature type="transmembrane region" description="Helical" evidence="8">
    <location>
        <begin position="354"/>
        <end position="379"/>
    </location>
</feature>
<sequence>MIAFILADLRRFWSGAVAVIVLLALSVALSSVVTLQERAVRLGTARASDKFDLVIGAAGSDTQLTLSSVFLQPSPLPLMSGAILGKLANDTRVAFAAPIGFGDSAMGFPIVGTTTALISALSPKLAEGTLFSRLGEAVIGSAVDLPVGARVNPMHGTVETGGHAHNEVSYQVSGKMAPTGTAWDRSILVPIRTVWQLHGMEAHEEHDHAEHENANHDNDERAAKSGNGFGILVNETPHDHDHEIDVDAPLNEAFDADSPGVPAILVKPKTIADAYRLRQEYRSDRTLAIFPAEVLTRLYSTLGDARSLLLGIAVGTQVIVVFALLLVAVMHIGARKRQIGALRALGAPVRSIMAIVWGELFFLLLLGIFLGLGIGYAVARAITSWLTATTAVRMPVEFAMSDVWLAIGFIAVAAVVALVPALMTLRMSAASALRS</sequence>
<feature type="transmembrane region" description="Helical" evidence="8">
    <location>
        <begin position="308"/>
        <end position="333"/>
    </location>
</feature>
<comment type="similarity">
    <text evidence="6">Belongs to the ABC-4 integral membrane protein family.</text>
</comment>
<dbReference type="GO" id="GO:0022857">
    <property type="term" value="F:transmembrane transporter activity"/>
    <property type="evidence" value="ECO:0007669"/>
    <property type="project" value="TreeGrafter"/>
</dbReference>
<evidence type="ECO:0000313" key="11">
    <source>
        <dbReference type="Proteomes" id="UP000216345"/>
    </source>
</evidence>
<reference evidence="10 11" key="1">
    <citation type="submission" date="2017-07" db="EMBL/GenBank/DDBJ databases">
        <title>Phylogenetic study on the rhizospheric bacterium Ochrobactrum sp. A44.</title>
        <authorList>
            <person name="Krzyzanowska D.M."/>
            <person name="Ossowicki A."/>
            <person name="Rajewska M."/>
            <person name="Maciag T."/>
            <person name="Kaczynski Z."/>
            <person name="Czerwicka M."/>
            <person name="Jafra S."/>
        </authorList>
    </citation>
    <scope>NUCLEOTIDE SEQUENCE [LARGE SCALE GENOMIC DNA]</scope>
    <source>
        <strain evidence="10 11">PR17</strain>
    </source>
</reference>